<reference evidence="3 4" key="1">
    <citation type="journal article" date="2016" name="Nat. Commun.">
        <title>Thousands of microbial genomes shed light on interconnected biogeochemical processes in an aquifer system.</title>
        <authorList>
            <person name="Anantharaman K."/>
            <person name="Brown C.T."/>
            <person name="Hug L.A."/>
            <person name="Sharon I."/>
            <person name="Castelle C.J."/>
            <person name="Probst A.J."/>
            <person name="Thomas B.C."/>
            <person name="Singh A."/>
            <person name="Wilkins M.J."/>
            <person name="Karaoz U."/>
            <person name="Brodie E.L."/>
            <person name="Williams K.H."/>
            <person name="Hubbard S.S."/>
            <person name="Banfield J.F."/>
        </authorList>
    </citation>
    <scope>NUCLEOTIDE SEQUENCE [LARGE SCALE GENOMIC DNA]</scope>
</reference>
<evidence type="ECO:0000256" key="1">
    <source>
        <dbReference type="SAM" id="Phobius"/>
    </source>
</evidence>
<keyword evidence="1" id="KW-0472">Membrane</keyword>
<name>A0A1F6GZR1_9PROT</name>
<gene>
    <name evidence="3" type="ORF">A2557_04095</name>
</gene>
<feature type="transmembrane region" description="Helical" evidence="1">
    <location>
        <begin position="12"/>
        <end position="27"/>
    </location>
</feature>
<dbReference type="Pfam" id="PF11127">
    <property type="entry name" value="YgaP-like_TM"/>
    <property type="match status" value="1"/>
</dbReference>
<proteinExistence type="predicted"/>
<evidence type="ECO:0000313" key="4">
    <source>
        <dbReference type="Proteomes" id="UP000177583"/>
    </source>
</evidence>
<keyword evidence="1" id="KW-0812">Transmembrane</keyword>
<protein>
    <recommendedName>
        <fullName evidence="2">Inner membrane protein YgaP-like transmembrane domain-containing protein</fullName>
    </recommendedName>
</protein>
<feature type="domain" description="Inner membrane protein YgaP-like transmembrane" evidence="2">
    <location>
        <begin position="1"/>
        <end position="59"/>
    </location>
</feature>
<dbReference type="InterPro" id="IPR021309">
    <property type="entry name" value="YgaP-like_TM"/>
</dbReference>
<sequence>MKTNVGGIDRIIRLIAGVAIAGAGVYFESLWGLVALIPLGTAALKVCPLYLPLGLSTKGAE</sequence>
<evidence type="ECO:0000313" key="3">
    <source>
        <dbReference type="EMBL" id="OGH03638.1"/>
    </source>
</evidence>
<organism evidence="3 4">
    <name type="scientific">Candidatus Lambdaproteobacteria bacterium RIFOXYD2_FULL_56_26</name>
    <dbReference type="NCBI Taxonomy" id="1817773"/>
    <lineage>
        <taxon>Bacteria</taxon>
        <taxon>Pseudomonadati</taxon>
        <taxon>Pseudomonadota</taxon>
        <taxon>Candidatus Lambdaproteobacteria</taxon>
    </lineage>
</organism>
<dbReference type="AlphaFoldDB" id="A0A1F6GZR1"/>
<accession>A0A1F6GZR1</accession>
<dbReference type="EMBL" id="MFNF01000013">
    <property type="protein sequence ID" value="OGH03638.1"/>
    <property type="molecule type" value="Genomic_DNA"/>
</dbReference>
<comment type="caution">
    <text evidence="3">The sequence shown here is derived from an EMBL/GenBank/DDBJ whole genome shotgun (WGS) entry which is preliminary data.</text>
</comment>
<keyword evidence="1" id="KW-1133">Transmembrane helix</keyword>
<dbReference type="Proteomes" id="UP000177583">
    <property type="component" value="Unassembled WGS sequence"/>
</dbReference>
<evidence type="ECO:0000259" key="2">
    <source>
        <dbReference type="Pfam" id="PF11127"/>
    </source>
</evidence>